<dbReference type="InParanoid" id="A0A2H3DP04"/>
<keyword evidence="3" id="KW-1185">Reference proteome</keyword>
<name>A0A2H3DP04_ARMGA</name>
<evidence type="ECO:0000313" key="3">
    <source>
        <dbReference type="Proteomes" id="UP000217790"/>
    </source>
</evidence>
<feature type="compositionally biased region" description="Basic and acidic residues" evidence="1">
    <location>
        <begin position="396"/>
        <end position="419"/>
    </location>
</feature>
<reference evidence="3" key="1">
    <citation type="journal article" date="2017" name="Nat. Ecol. Evol.">
        <title>Genome expansion and lineage-specific genetic innovations in the forest pathogenic fungi Armillaria.</title>
        <authorList>
            <person name="Sipos G."/>
            <person name="Prasanna A.N."/>
            <person name="Walter M.C."/>
            <person name="O'Connor E."/>
            <person name="Balint B."/>
            <person name="Krizsan K."/>
            <person name="Kiss B."/>
            <person name="Hess J."/>
            <person name="Varga T."/>
            <person name="Slot J."/>
            <person name="Riley R."/>
            <person name="Boka B."/>
            <person name="Rigling D."/>
            <person name="Barry K."/>
            <person name="Lee J."/>
            <person name="Mihaltcheva S."/>
            <person name="LaButti K."/>
            <person name="Lipzen A."/>
            <person name="Waldron R."/>
            <person name="Moloney N.M."/>
            <person name="Sperisen C."/>
            <person name="Kredics L."/>
            <person name="Vagvoelgyi C."/>
            <person name="Patrignani A."/>
            <person name="Fitzpatrick D."/>
            <person name="Nagy I."/>
            <person name="Doyle S."/>
            <person name="Anderson J.B."/>
            <person name="Grigoriev I.V."/>
            <person name="Gueldener U."/>
            <person name="Muensterkoetter M."/>
            <person name="Nagy L.G."/>
        </authorList>
    </citation>
    <scope>NUCLEOTIDE SEQUENCE [LARGE SCALE GENOMIC DNA]</scope>
    <source>
        <strain evidence="3">Ar21-2</strain>
    </source>
</reference>
<feature type="region of interest" description="Disordered" evidence="1">
    <location>
        <begin position="395"/>
        <end position="419"/>
    </location>
</feature>
<protein>
    <submittedName>
        <fullName evidence="2">Uncharacterized protein</fullName>
    </submittedName>
</protein>
<gene>
    <name evidence="2" type="ORF">ARMGADRAFT_1032606</name>
</gene>
<accession>A0A2H3DP04</accession>
<dbReference type="OrthoDB" id="2880386at2759"/>
<dbReference type="EMBL" id="KZ293666">
    <property type="protein sequence ID" value="PBK89993.1"/>
    <property type="molecule type" value="Genomic_DNA"/>
</dbReference>
<sequence>MFAEGMAVQPSSIPSKYIVILAIFSEADALRRAASLLTKEYIVHRPLSYTIASAYFSFAQSIAVDIEGTASWRICLGTRRGLMREHLLRMRGGCAEIEITCQCHTIRADIRADIHLYTSRHAGRRLRRLRHSASSTTARGGVASMVLFLSGTKAPKPSVVEQALREDNMADGAGPTTVFPPPCLWVHRPRQTAFVVRAGIVRRGYVSTSGEQGLGVVEVVKSVGSTASDVRLQDSQRITSLTTCDTGRQFLRRHDVSTSGEQGHDVVKELRHYVSTSGEHDVVEAYGIRVKWGRWTDASSTSIKVRNIDDVAEEVGNRQLVCIPRFLKSISWSGTAHAFSHPRFPPFEDDSGLIDDVGCSTRFAFLGHVRAPVERWIDFNGRLRLAAARTGGHPSRFMDSERFEPDDNPAHKSIDDEKRDGELPGEHLLRYLQTLLAWFDSLDTLASTVAERVEDEGLPTLRIVYSYQPTSGSLAPRSAKPLQMYSPTRSIQFLLEQEDYDPQTMEEKPRAWSDEQLQDIYEAVEKLFPQPGKKRQSFIGGVHSEALLMDYLAETMWIHLDQDNMYGFKESNKIVALPLHHQTCHCCSFLYSFLFCKTVHPWNVRNRRFPGRLIPWTPPRLWHNTDAFRALYGHLLEMIETALNSTVRSKTPTMEIFRLGEVLNQSLGGILRET</sequence>
<proteinExistence type="predicted"/>
<organism evidence="2 3">
    <name type="scientific">Armillaria gallica</name>
    <name type="common">Bulbous honey fungus</name>
    <name type="synonym">Armillaria bulbosa</name>
    <dbReference type="NCBI Taxonomy" id="47427"/>
    <lineage>
        <taxon>Eukaryota</taxon>
        <taxon>Fungi</taxon>
        <taxon>Dikarya</taxon>
        <taxon>Basidiomycota</taxon>
        <taxon>Agaricomycotina</taxon>
        <taxon>Agaricomycetes</taxon>
        <taxon>Agaricomycetidae</taxon>
        <taxon>Agaricales</taxon>
        <taxon>Marasmiineae</taxon>
        <taxon>Physalacriaceae</taxon>
        <taxon>Armillaria</taxon>
    </lineage>
</organism>
<evidence type="ECO:0000256" key="1">
    <source>
        <dbReference type="SAM" id="MobiDB-lite"/>
    </source>
</evidence>
<evidence type="ECO:0000313" key="2">
    <source>
        <dbReference type="EMBL" id="PBK89993.1"/>
    </source>
</evidence>
<dbReference type="AlphaFoldDB" id="A0A2H3DP04"/>
<dbReference type="Proteomes" id="UP000217790">
    <property type="component" value="Unassembled WGS sequence"/>
</dbReference>